<dbReference type="SUPFAM" id="SSF48264">
    <property type="entry name" value="Cytochrome P450"/>
    <property type="match status" value="1"/>
</dbReference>
<protein>
    <submittedName>
        <fullName evidence="10">Cytochrome P450</fullName>
    </submittedName>
</protein>
<dbReference type="Pfam" id="PF00067">
    <property type="entry name" value="p450"/>
    <property type="match status" value="1"/>
</dbReference>
<dbReference type="AlphaFoldDB" id="A0AA39T9N3"/>
<keyword evidence="8" id="KW-0503">Monooxygenase</keyword>
<dbReference type="Gene3D" id="1.10.630.10">
    <property type="entry name" value="Cytochrome P450"/>
    <property type="match status" value="1"/>
</dbReference>
<evidence type="ECO:0000313" key="11">
    <source>
        <dbReference type="Proteomes" id="UP001175228"/>
    </source>
</evidence>
<name>A0AA39T9N3_9AGAR</name>
<gene>
    <name evidence="10" type="ORF">EDD18DRAFT_1393513</name>
</gene>
<evidence type="ECO:0000256" key="5">
    <source>
        <dbReference type="ARBA" id="ARBA00022723"/>
    </source>
</evidence>
<comment type="similarity">
    <text evidence="3">Belongs to the cytochrome P450 family.</text>
</comment>
<comment type="cofactor">
    <cofactor evidence="1 9">
        <name>heme</name>
        <dbReference type="ChEBI" id="CHEBI:30413"/>
    </cofactor>
</comment>
<dbReference type="InterPro" id="IPR001128">
    <property type="entry name" value="Cyt_P450"/>
</dbReference>
<organism evidence="10 11">
    <name type="scientific">Armillaria luteobubalina</name>
    <dbReference type="NCBI Taxonomy" id="153913"/>
    <lineage>
        <taxon>Eukaryota</taxon>
        <taxon>Fungi</taxon>
        <taxon>Dikarya</taxon>
        <taxon>Basidiomycota</taxon>
        <taxon>Agaricomycotina</taxon>
        <taxon>Agaricomycetes</taxon>
        <taxon>Agaricomycetidae</taxon>
        <taxon>Agaricales</taxon>
        <taxon>Marasmiineae</taxon>
        <taxon>Physalacriaceae</taxon>
        <taxon>Armillaria</taxon>
    </lineage>
</organism>
<proteinExistence type="inferred from homology"/>
<feature type="binding site" description="axial binding residue" evidence="9">
    <location>
        <position position="397"/>
    </location>
    <ligand>
        <name>heme</name>
        <dbReference type="ChEBI" id="CHEBI:30413"/>
    </ligand>
    <ligandPart>
        <name>Fe</name>
        <dbReference type="ChEBI" id="CHEBI:18248"/>
    </ligandPart>
</feature>
<evidence type="ECO:0000256" key="1">
    <source>
        <dbReference type="ARBA" id="ARBA00001971"/>
    </source>
</evidence>
<evidence type="ECO:0000256" key="4">
    <source>
        <dbReference type="ARBA" id="ARBA00022617"/>
    </source>
</evidence>
<dbReference type="InterPro" id="IPR036396">
    <property type="entry name" value="Cyt_P450_sf"/>
</dbReference>
<keyword evidence="11" id="KW-1185">Reference proteome</keyword>
<dbReference type="EMBL" id="JAUEPU010000178">
    <property type="protein sequence ID" value="KAK0474296.1"/>
    <property type="molecule type" value="Genomic_DNA"/>
</dbReference>
<dbReference type="PANTHER" id="PTHR46300:SF1">
    <property type="entry name" value="P450, PUTATIVE (EUROFUNG)-RELATED"/>
    <property type="match status" value="1"/>
</dbReference>
<keyword evidence="7 9" id="KW-0408">Iron</keyword>
<keyword evidence="6" id="KW-0560">Oxidoreductase</keyword>
<reference evidence="10" key="1">
    <citation type="submission" date="2023-06" db="EMBL/GenBank/DDBJ databases">
        <authorList>
            <consortium name="Lawrence Berkeley National Laboratory"/>
            <person name="Ahrendt S."/>
            <person name="Sahu N."/>
            <person name="Indic B."/>
            <person name="Wong-Bajracharya J."/>
            <person name="Merenyi Z."/>
            <person name="Ke H.-M."/>
            <person name="Monk M."/>
            <person name="Kocsube S."/>
            <person name="Drula E."/>
            <person name="Lipzen A."/>
            <person name="Balint B."/>
            <person name="Henrissat B."/>
            <person name="Andreopoulos B."/>
            <person name="Martin F.M."/>
            <person name="Harder C.B."/>
            <person name="Rigling D."/>
            <person name="Ford K.L."/>
            <person name="Foster G.D."/>
            <person name="Pangilinan J."/>
            <person name="Papanicolaou A."/>
            <person name="Barry K."/>
            <person name="LaButti K."/>
            <person name="Viragh M."/>
            <person name="Koriabine M."/>
            <person name="Yan M."/>
            <person name="Riley R."/>
            <person name="Champramary S."/>
            <person name="Plett K.L."/>
            <person name="Tsai I.J."/>
            <person name="Slot J."/>
            <person name="Sipos G."/>
            <person name="Plett J."/>
            <person name="Nagy L.G."/>
            <person name="Grigoriev I.V."/>
        </authorList>
    </citation>
    <scope>NUCLEOTIDE SEQUENCE</scope>
    <source>
        <strain evidence="10">HWK02</strain>
    </source>
</reference>
<evidence type="ECO:0000256" key="9">
    <source>
        <dbReference type="PIRSR" id="PIRSR602401-1"/>
    </source>
</evidence>
<evidence type="ECO:0000313" key="10">
    <source>
        <dbReference type="EMBL" id="KAK0474296.1"/>
    </source>
</evidence>
<dbReference type="GO" id="GO:0016705">
    <property type="term" value="F:oxidoreductase activity, acting on paired donors, with incorporation or reduction of molecular oxygen"/>
    <property type="evidence" value="ECO:0007669"/>
    <property type="project" value="InterPro"/>
</dbReference>
<keyword evidence="4 9" id="KW-0349">Heme</keyword>
<dbReference type="GO" id="GO:0004497">
    <property type="term" value="F:monooxygenase activity"/>
    <property type="evidence" value="ECO:0007669"/>
    <property type="project" value="UniProtKB-KW"/>
</dbReference>
<accession>A0AA39T9N3</accession>
<sequence>MSMFLVVAAIFSVFCILCLFGARNTARRLPLPPGPSEDWDVTSLSSLISLQTLESLVEEYGLVFTLCSGSKVAVGAALTDRPKWSATSEMVSGRMRLLLLQSGERLRKFRRALHTHLQARAAKDYEPLQMHYASSLVRNIAGNPAKHMDYAKEYAASFILSLAYGRTGSVDANEPEIVAIGRSLQRVGSAVRPGAYTVDEYPFLQYLPFYSHELRSWHNDELSLYQRQITGVEDNMAIQSCFAKYLLENQAKLQLNHDELAYLAGTMFSAGSTTTASAISVMVMSAACFPQMQTWVQEELDAVVGHKRVPTFDDYVNLPQVVAFVLESYRWRPVGGSGFAHQASKDIIWRNYCIPKDAMVIGDHWSICRDPSVFANPEVSLRSDASLFNFGFGRWVCPRRHVVDHSLFIMTALLLWAFRIMEDDKAPIDQRGFKGEGISITLEAFPVHFERWVEMMDELLE</sequence>
<evidence type="ECO:0000256" key="8">
    <source>
        <dbReference type="ARBA" id="ARBA00023033"/>
    </source>
</evidence>
<dbReference type="GO" id="GO:0005506">
    <property type="term" value="F:iron ion binding"/>
    <property type="evidence" value="ECO:0007669"/>
    <property type="project" value="InterPro"/>
</dbReference>
<evidence type="ECO:0000256" key="7">
    <source>
        <dbReference type="ARBA" id="ARBA00023004"/>
    </source>
</evidence>
<keyword evidence="5 9" id="KW-0479">Metal-binding</keyword>
<dbReference type="InterPro" id="IPR002401">
    <property type="entry name" value="Cyt_P450_E_grp-I"/>
</dbReference>
<dbReference type="InterPro" id="IPR050364">
    <property type="entry name" value="Cytochrome_P450_fung"/>
</dbReference>
<dbReference type="PANTHER" id="PTHR46300">
    <property type="entry name" value="P450, PUTATIVE (EUROFUNG)-RELATED-RELATED"/>
    <property type="match status" value="1"/>
</dbReference>
<evidence type="ECO:0000256" key="6">
    <source>
        <dbReference type="ARBA" id="ARBA00023002"/>
    </source>
</evidence>
<dbReference type="Proteomes" id="UP001175228">
    <property type="component" value="Unassembled WGS sequence"/>
</dbReference>
<evidence type="ECO:0000256" key="3">
    <source>
        <dbReference type="ARBA" id="ARBA00010617"/>
    </source>
</evidence>
<comment type="pathway">
    <text evidence="2">Secondary metabolite biosynthesis.</text>
</comment>
<evidence type="ECO:0000256" key="2">
    <source>
        <dbReference type="ARBA" id="ARBA00005179"/>
    </source>
</evidence>
<dbReference type="GO" id="GO:0020037">
    <property type="term" value="F:heme binding"/>
    <property type="evidence" value="ECO:0007669"/>
    <property type="project" value="InterPro"/>
</dbReference>
<dbReference type="PRINTS" id="PR00463">
    <property type="entry name" value="EP450I"/>
</dbReference>
<comment type="caution">
    <text evidence="10">The sequence shown here is derived from an EMBL/GenBank/DDBJ whole genome shotgun (WGS) entry which is preliminary data.</text>
</comment>